<evidence type="ECO:0000256" key="1">
    <source>
        <dbReference type="ARBA" id="ARBA00004167"/>
    </source>
</evidence>
<keyword evidence="3" id="KW-0812">Transmembrane</keyword>
<dbReference type="Proteomes" id="UP001595724">
    <property type="component" value="Unassembled WGS sequence"/>
</dbReference>
<dbReference type="InterPro" id="IPR007156">
    <property type="entry name" value="MamQ_LemA"/>
</dbReference>
<dbReference type="PANTHER" id="PTHR34478">
    <property type="entry name" value="PROTEIN LEMA"/>
    <property type="match status" value="1"/>
</dbReference>
<dbReference type="RefSeq" id="WP_386712501.1">
    <property type="nucleotide sequence ID" value="NZ_JBHRYF010000014.1"/>
</dbReference>
<keyword evidence="4" id="KW-1133">Transmembrane helix</keyword>
<dbReference type="InterPro" id="IPR023353">
    <property type="entry name" value="LemA-like_dom_sf"/>
</dbReference>
<evidence type="ECO:0000256" key="2">
    <source>
        <dbReference type="ARBA" id="ARBA00008854"/>
    </source>
</evidence>
<keyword evidence="7" id="KW-1185">Reference proteome</keyword>
<name>A0ABV7UX64_9GAMM</name>
<proteinExistence type="inferred from homology"/>
<keyword evidence="5" id="KW-0472">Membrane</keyword>
<dbReference type="Gene3D" id="1.20.1440.20">
    <property type="entry name" value="LemA-like domain"/>
    <property type="match status" value="1"/>
</dbReference>
<evidence type="ECO:0000313" key="7">
    <source>
        <dbReference type="Proteomes" id="UP001595724"/>
    </source>
</evidence>
<dbReference type="Pfam" id="PF04011">
    <property type="entry name" value="LemA"/>
    <property type="match status" value="1"/>
</dbReference>
<evidence type="ECO:0000256" key="5">
    <source>
        <dbReference type="ARBA" id="ARBA00023136"/>
    </source>
</evidence>
<reference evidence="7" key="1">
    <citation type="journal article" date="2019" name="Int. J. Syst. Evol. Microbiol.">
        <title>The Global Catalogue of Microorganisms (GCM) 10K type strain sequencing project: providing services to taxonomists for standard genome sequencing and annotation.</title>
        <authorList>
            <consortium name="The Broad Institute Genomics Platform"/>
            <consortium name="The Broad Institute Genome Sequencing Center for Infectious Disease"/>
            <person name="Wu L."/>
            <person name="Ma J."/>
        </authorList>
    </citation>
    <scope>NUCLEOTIDE SEQUENCE [LARGE SCALE GENOMIC DNA]</scope>
    <source>
        <strain evidence="7">KCTC 42211</strain>
    </source>
</reference>
<comment type="similarity">
    <text evidence="2">Belongs to the LemA family.</text>
</comment>
<dbReference type="EMBL" id="JBHRYF010000014">
    <property type="protein sequence ID" value="MFC3661313.1"/>
    <property type="molecule type" value="Genomic_DNA"/>
</dbReference>
<evidence type="ECO:0000256" key="4">
    <source>
        <dbReference type="ARBA" id="ARBA00022989"/>
    </source>
</evidence>
<sequence length="186" mass="20708">MTTSLLLALLLVAALLAWAAMLFNRLVRLRNQVRTAWADIDVQLTRRHDLVPSLVAAVKGYAAHEGAVLEAVTTLRAQATAEQAPGRLGDVEDRLEHALGRLVALQEAYPDLKANQNFLQLQRDLVGVEEQLQYARRFYNGAVRDYNDAVQRVPDLLVARSFGFDAAEFFQADDAQRAAVKVELPR</sequence>
<accession>A0ABV7UX64</accession>
<comment type="caution">
    <text evidence="6">The sequence shown here is derived from an EMBL/GenBank/DDBJ whole genome shotgun (WGS) entry which is preliminary data.</text>
</comment>
<dbReference type="PANTHER" id="PTHR34478:SF1">
    <property type="entry name" value="PROTEIN LEMA"/>
    <property type="match status" value="1"/>
</dbReference>
<organism evidence="6 7">
    <name type="scientific">Luteimonas notoginsengisoli</name>
    <dbReference type="NCBI Taxonomy" id="1578200"/>
    <lineage>
        <taxon>Bacteria</taxon>
        <taxon>Pseudomonadati</taxon>
        <taxon>Pseudomonadota</taxon>
        <taxon>Gammaproteobacteria</taxon>
        <taxon>Lysobacterales</taxon>
        <taxon>Lysobacteraceae</taxon>
        <taxon>Luteimonas</taxon>
    </lineage>
</organism>
<comment type="subcellular location">
    <subcellularLocation>
        <location evidence="1">Membrane</location>
        <topology evidence="1">Single-pass membrane protein</topology>
    </subcellularLocation>
</comment>
<protein>
    <submittedName>
        <fullName evidence="6">LemA family protein</fullName>
    </submittedName>
</protein>
<gene>
    <name evidence="6" type="ORF">ACFOM9_14720</name>
</gene>
<evidence type="ECO:0000313" key="6">
    <source>
        <dbReference type="EMBL" id="MFC3661313.1"/>
    </source>
</evidence>
<evidence type="ECO:0000256" key="3">
    <source>
        <dbReference type="ARBA" id="ARBA00022692"/>
    </source>
</evidence>
<dbReference type="SUPFAM" id="SSF140478">
    <property type="entry name" value="LemA-like"/>
    <property type="match status" value="1"/>
</dbReference>